<dbReference type="InterPro" id="IPR023210">
    <property type="entry name" value="NADP_OxRdtase_dom"/>
</dbReference>
<dbReference type="GO" id="GO:0004032">
    <property type="term" value="F:aldose reductase (NADPH) activity"/>
    <property type="evidence" value="ECO:0000318"/>
    <property type="project" value="GO_Central"/>
</dbReference>
<feature type="non-terminal residue" evidence="5">
    <location>
        <position position="1"/>
    </location>
</feature>
<keyword evidence="6" id="KW-1185">Reference proteome</keyword>
<dbReference type="PROSITE" id="PS00062">
    <property type="entry name" value="ALDOKETO_REDUCTASE_2"/>
    <property type="match status" value="1"/>
</dbReference>
<evidence type="ECO:0000259" key="4">
    <source>
        <dbReference type="Pfam" id="PF00248"/>
    </source>
</evidence>
<evidence type="ECO:0000256" key="1">
    <source>
        <dbReference type="PIRSR" id="PIRSR000097-1"/>
    </source>
</evidence>
<feature type="domain" description="NADP-dependent oxidoreductase" evidence="4">
    <location>
        <begin position="4"/>
        <end position="244"/>
    </location>
</feature>
<dbReference type="Gene3D" id="3.20.20.100">
    <property type="entry name" value="NADP-dependent oxidoreductase domain"/>
    <property type="match status" value="1"/>
</dbReference>
<dbReference type="EMBL" id="DS469539">
    <property type="protein sequence ID" value="EDO44979.1"/>
    <property type="molecule type" value="Genomic_DNA"/>
</dbReference>
<dbReference type="InterPro" id="IPR018170">
    <property type="entry name" value="Aldo/ket_reductase_CS"/>
</dbReference>
<dbReference type="STRING" id="45351.A7RUA2"/>
<feature type="active site" description="Proton donor" evidence="1">
    <location>
        <position position="36"/>
    </location>
</feature>
<dbReference type="OMA" id="FQSFWTL"/>
<dbReference type="PhylomeDB" id="A7RUA2"/>
<dbReference type="eggNOG" id="KOG1577">
    <property type="taxonomic scope" value="Eukaryota"/>
</dbReference>
<evidence type="ECO:0000256" key="3">
    <source>
        <dbReference type="PIRSR" id="PIRSR000097-3"/>
    </source>
</evidence>
<dbReference type="InterPro" id="IPR020471">
    <property type="entry name" value="AKR"/>
</dbReference>
<accession>A7RUA2</accession>
<gene>
    <name evidence="5" type="ORF">NEMVEDRAFT_v1g71477</name>
</gene>
<feature type="site" description="Lowers pKa of active site Tyr" evidence="3">
    <location>
        <position position="62"/>
    </location>
</feature>
<feature type="non-terminal residue" evidence="5">
    <location>
        <position position="246"/>
    </location>
</feature>
<sequence>VPVMGFGTATLGEDTLSVVKTALETGYRLIDTAQGYPLSEPQVAKAIADSGIPRKDIFIITKLHPRYLGYEPTLKSVEMSLRALSTDYIDLFLIHSKTGTWKESWKAMEELHRQGKIRSLGVSNFNVDELQELVNFATVPVSAVQNWFDPFHQDRKARRFCNKHGIRYIGYSTLGKTNPVLQSKVFSEISSHYEYVISQVVLRWAIHQNVTVIPRSRNSRNIYLNFRSLDLSLNENEIEMITNVTD</sequence>
<dbReference type="PANTHER" id="PTHR43827">
    <property type="entry name" value="2,5-DIKETO-D-GLUCONIC ACID REDUCTASE"/>
    <property type="match status" value="1"/>
</dbReference>
<dbReference type="SUPFAM" id="SSF51430">
    <property type="entry name" value="NAD(P)-linked oxidoreductase"/>
    <property type="match status" value="1"/>
</dbReference>
<dbReference type="Pfam" id="PF00248">
    <property type="entry name" value="Aldo_ket_red"/>
    <property type="match status" value="1"/>
</dbReference>
<proteinExistence type="predicted"/>
<evidence type="ECO:0000313" key="6">
    <source>
        <dbReference type="Proteomes" id="UP000001593"/>
    </source>
</evidence>
<dbReference type="CDD" id="cd19071">
    <property type="entry name" value="AKR_AKR1-5-like"/>
    <property type="match status" value="1"/>
</dbReference>
<dbReference type="PIRSF" id="PIRSF000097">
    <property type="entry name" value="AKR"/>
    <property type="match status" value="1"/>
</dbReference>
<protein>
    <recommendedName>
        <fullName evidence="4">NADP-dependent oxidoreductase domain-containing protein</fullName>
    </recommendedName>
</protein>
<dbReference type="PRINTS" id="PR00069">
    <property type="entry name" value="ALDKETRDTASE"/>
</dbReference>
<dbReference type="HOGENOM" id="CLU_023205_0_3_1"/>
<reference evidence="5 6" key="1">
    <citation type="journal article" date="2007" name="Science">
        <title>Sea anemone genome reveals ancestral eumetazoan gene repertoire and genomic organization.</title>
        <authorList>
            <person name="Putnam N.H."/>
            <person name="Srivastava M."/>
            <person name="Hellsten U."/>
            <person name="Dirks B."/>
            <person name="Chapman J."/>
            <person name="Salamov A."/>
            <person name="Terry A."/>
            <person name="Shapiro H."/>
            <person name="Lindquist E."/>
            <person name="Kapitonov V.V."/>
            <person name="Jurka J."/>
            <person name="Genikhovich G."/>
            <person name="Grigoriev I.V."/>
            <person name="Lucas S.M."/>
            <person name="Steele R.E."/>
            <person name="Finnerty J.R."/>
            <person name="Technau U."/>
            <person name="Martindale M.Q."/>
            <person name="Rokhsar D.S."/>
        </authorList>
    </citation>
    <scope>NUCLEOTIDE SEQUENCE [LARGE SCALE GENOMIC DNA]</scope>
    <source>
        <strain evidence="6">CH2 X CH6</strain>
    </source>
</reference>
<evidence type="ECO:0000256" key="2">
    <source>
        <dbReference type="PIRSR" id="PIRSR000097-2"/>
    </source>
</evidence>
<dbReference type="Proteomes" id="UP000001593">
    <property type="component" value="Unassembled WGS sequence"/>
</dbReference>
<evidence type="ECO:0000313" key="5">
    <source>
        <dbReference type="EMBL" id="EDO44979.1"/>
    </source>
</evidence>
<name>A7RUA2_NEMVE</name>
<dbReference type="GO" id="GO:0005829">
    <property type="term" value="C:cytosol"/>
    <property type="evidence" value="ECO:0000318"/>
    <property type="project" value="GO_Central"/>
</dbReference>
<dbReference type="FunFam" id="3.20.20.100:FF:000064">
    <property type="entry name" value="Aldo-keto reductase 1a"/>
    <property type="match status" value="1"/>
</dbReference>
<dbReference type="AlphaFoldDB" id="A7RUA2"/>
<dbReference type="PANTHER" id="PTHR43827:SF8">
    <property type="entry name" value="ALDO_KETO REDUCTASE FAMILY PROTEIN"/>
    <property type="match status" value="1"/>
</dbReference>
<dbReference type="InParanoid" id="A7RUA2"/>
<dbReference type="InterPro" id="IPR036812">
    <property type="entry name" value="NAD(P)_OxRdtase_dom_sf"/>
</dbReference>
<organism evidence="5 6">
    <name type="scientific">Nematostella vectensis</name>
    <name type="common">Starlet sea anemone</name>
    <dbReference type="NCBI Taxonomy" id="45351"/>
    <lineage>
        <taxon>Eukaryota</taxon>
        <taxon>Metazoa</taxon>
        <taxon>Cnidaria</taxon>
        <taxon>Anthozoa</taxon>
        <taxon>Hexacorallia</taxon>
        <taxon>Actiniaria</taxon>
        <taxon>Edwardsiidae</taxon>
        <taxon>Nematostella</taxon>
    </lineage>
</organism>
<feature type="binding site" evidence="2">
    <location>
        <position position="95"/>
    </location>
    <ligand>
        <name>substrate</name>
    </ligand>
</feature>